<feature type="non-terminal residue" evidence="11">
    <location>
        <position position="1"/>
    </location>
</feature>
<dbReference type="FunCoup" id="B7Q3A0">
    <property type="interactions" value="753"/>
</dbReference>
<dbReference type="InterPro" id="IPR036193">
    <property type="entry name" value="ADK_active_lid_dom_sf"/>
</dbReference>
<dbReference type="InterPro" id="IPR033690">
    <property type="entry name" value="Adenylat_kinase_CS"/>
</dbReference>
<dbReference type="GO" id="GO:0005525">
    <property type="term" value="F:GTP binding"/>
    <property type="evidence" value="ECO:0007669"/>
    <property type="project" value="UniProtKB-KW"/>
</dbReference>
<evidence type="ECO:0000256" key="4">
    <source>
        <dbReference type="ARBA" id="ARBA00022741"/>
    </source>
</evidence>
<evidence type="ECO:0000259" key="10">
    <source>
        <dbReference type="Pfam" id="PF05191"/>
    </source>
</evidence>
<dbReference type="InterPro" id="IPR000850">
    <property type="entry name" value="Adenylat/UMP-CMP_kin"/>
</dbReference>
<dbReference type="CDD" id="cd01428">
    <property type="entry name" value="ADK"/>
    <property type="match status" value="1"/>
</dbReference>
<evidence type="ECO:0000256" key="8">
    <source>
        <dbReference type="ARBA" id="ARBA00047210"/>
    </source>
</evidence>
<evidence type="ECO:0000256" key="1">
    <source>
        <dbReference type="ARBA" id="ARBA00004305"/>
    </source>
</evidence>
<dbReference type="AlphaFoldDB" id="B7Q3A0"/>
<dbReference type="GO" id="GO:0046899">
    <property type="term" value="F:nucleoside triphosphate adenylate kinase activity"/>
    <property type="evidence" value="ECO:0000318"/>
    <property type="project" value="GO_Central"/>
</dbReference>
<protein>
    <recommendedName>
        <fullName evidence="8">Adenylate kinase 3</fullName>
    </recommendedName>
</protein>
<dbReference type="GO" id="GO:0004017">
    <property type="term" value="F:AMP kinase activity"/>
    <property type="evidence" value="ECO:0000318"/>
    <property type="project" value="GO_Central"/>
</dbReference>
<dbReference type="HAMAP" id="MF_00235">
    <property type="entry name" value="Adenylate_kinase_Adk"/>
    <property type="match status" value="1"/>
</dbReference>
<dbReference type="HOGENOM" id="CLU_032354_1_1_1"/>
<dbReference type="InterPro" id="IPR028586">
    <property type="entry name" value="AK3/Ak4_mitochondrial"/>
</dbReference>
<dbReference type="STRING" id="6945.B7Q3A0"/>
<evidence type="ECO:0000256" key="3">
    <source>
        <dbReference type="ARBA" id="ARBA00022679"/>
    </source>
</evidence>
<accession>B7Q3A0</accession>
<proteinExistence type="evidence at protein level"/>
<keyword evidence="14" id="KW-1267">Proteomics identification</keyword>
<evidence type="ECO:0000313" key="12">
    <source>
        <dbReference type="EnsemblMetazoa" id="ISCW020183-PA"/>
    </source>
</evidence>
<sequence>AGTMSRRIFRAVIMGPPGSGKGTISDWIVRDFALQYLSCGDMMRQNVRNKTPVGLEMEKFIERGGCHDLYLLMLHEIRETFRNDPWLLDGFPRTVPQAEVLLQTTPLSCVLNLAVPEDEITRRIAGRWIHAASGRTYHVDFNPPKVPFKDDETGEPLEQRADDKPETVKARLEAYRTQTEPVLAFYDKKGLLHEFHGTKSKEIWPHVYKFLSTLKKPDRSLSID</sequence>
<evidence type="ECO:0000256" key="5">
    <source>
        <dbReference type="ARBA" id="ARBA00022777"/>
    </source>
</evidence>
<keyword evidence="3 9" id="KW-0808">Transferase</keyword>
<organism>
    <name type="scientific">Ixodes scapularis</name>
    <name type="common">Black-legged tick</name>
    <name type="synonym">Deer tick</name>
    <dbReference type="NCBI Taxonomy" id="6945"/>
    <lineage>
        <taxon>Eukaryota</taxon>
        <taxon>Metazoa</taxon>
        <taxon>Ecdysozoa</taxon>
        <taxon>Arthropoda</taxon>
        <taxon>Chelicerata</taxon>
        <taxon>Arachnida</taxon>
        <taxon>Acari</taxon>
        <taxon>Parasitiformes</taxon>
        <taxon>Ixodida</taxon>
        <taxon>Ixodoidea</taxon>
        <taxon>Ixodidae</taxon>
        <taxon>Ixodinae</taxon>
        <taxon>Ixodes</taxon>
    </lineage>
</organism>
<dbReference type="GO" id="GO:0009142">
    <property type="term" value="P:nucleoside triphosphate biosynthetic process"/>
    <property type="evidence" value="ECO:0000318"/>
    <property type="project" value="GO_Central"/>
</dbReference>
<dbReference type="EMBL" id="ABJB010504810">
    <property type="status" value="NOT_ANNOTATED_CDS"/>
    <property type="molecule type" value="Genomic_DNA"/>
</dbReference>
<dbReference type="PANTHER" id="PTHR23359">
    <property type="entry name" value="NUCLEOTIDE KINASE"/>
    <property type="match status" value="1"/>
</dbReference>
<dbReference type="InterPro" id="IPR027417">
    <property type="entry name" value="P-loop_NTPase"/>
</dbReference>
<dbReference type="PROSITE" id="PS00113">
    <property type="entry name" value="ADENYLATE_KINASE"/>
    <property type="match status" value="1"/>
</dbReference>
<dbReference type="Gene3D" id="3.40.50.300">
    <property type="entry name" value="P-loop containing nucleotide triphosphate hydrolases"/>
    <property type="match status" value="1"/>
</dbReference>
<dbReference type="GO" id="GO:0005524">
    <property type="term" value="F:ATP binding"/>
    <property type="evidence" value="ECO:0007669"/>
    <property type="project" value="InterPro"/>
</dbReference>
<keyword evidence="13" id="KW-1185">Reference proteome</keyword>
<dbReference type="Pfam" id="PF00406">
    <property type="entry name" value="ADK"/>
    <property type="match status" value="1"/>
</dbReference>
<dbReference type="PRINTS" id="PR00094">
    <property type="entry name" value="ADENYLTKNASE"/>
</dbReference>
<evidence type="ECO:0000256" key="9">
    <source>
        <dbReference type="RuleBase" id="RU003330"/>
    </source>
</evidence>
<dbReference type="EMBL" id="DS848161">
    <property type="protein sequence ID" value="EEC13322.1"/>
    <property type="molecule type" value="Genomic_DNA"/>
</dbReference>
<dbReference type="EMBL" id="ABJB010382928">
    <property type="status" value="NOT_ANNOTATED_CDS"/>
    <property type="molecule type" value="Genomic_DNA"/>
</dbReference>
<dbReference type="GO" id="GO:0046033">
    <property type="term" value="P:AMP metabolic process"/>
    <property type="evidence" value="ECO:0000318"/>
    <property type="project" value="GO_Central"/>
</dbReference>
<evidence type="ECO:0007829" key="14">
    <source>
        <dbReference type="PeptideAtlas" id="B7Q3A0"/>
    </source>
</evidence>
<evidence type="ECO:0000313" key="13">
    <source>
        <dbReference type="Proteomes" id="UP000001555"/>
    </source>
</evidence>
<evidence type="ECO:0000256" key="6">
    <source>
        <dbReference type="ARBA" id="ARBA00023128"/>
    </source>
</evidence>
<evidence type="ECO:0000256" key="7">
    <source>
        <dbReference type="ARBA" id="ARBA00023134"/>
    </source>
</evidence>
<keyword evidence="4" id="KW-0547">Nucleotide-binding</keyword>
<dbReference type="EnsemblMetazoa" id="ISCW020183-RA">
    <property type="protein sequence ID" value="ISCW020183-PA"/>
    <property type="gene ID" value="ISCW020183"/>
</dbReference>
<evidence type="ECO:0000313" key="11">
    <source>
        <dbReference type="EMBL" id="EEC13322.1"/>
    </source>
</evidence>
<keyword evidence="7" id="KW-0342">GTP-binding</keyword>
<comment type="subcellular location">
    <subcellularLocation>
        <location evidence="1">Mitochondrion matrix</location>
    </subcellularLocation>
</comment>
<dbReference type="VEuPathDB" id="VectorBase:ISCP_024599"/>
<dbReference type="Proteomes" id="UP000001555">
    <property type="component" value="Unassembled WGS sequence"/>
</dbReference>
<feature type="domain" description="Adenylate kinase active site lid" evidence="10">
    <location>
        <begin position="127"/>
        <end position="162"/>
    </location>
</feature>
<keyword evidence="6" id="KW-0496">Mitochondrion</keyword>
<dbReference type="HAMAP" id="MF_03169">
    <property type="entry name" value="Adenylate_kinase_AK3"/>
    <property type="match status" value="1"/>
</dbReference>
<gene>
    <name evidence="11" type="ORF">IscW_ISCW020183</name>
</gene>
<evidence type="ECO:0000256" key="2">
    <source>
        <dbReference type="ARBA" id="ARBA00007220"/>
    </source>
</evidence>
<dbReference type="GO" id="GO:0005759">
    <property type="term" value="C:mitochondrial matrix"/>
    <property type="evidence" value="ECO:0000318"/>
    <property type="project" value="GO_Central"/>
</dbReference>
<comment type="similarity">
    <text evidence="2 9">Belongs to the adenylate kinase family.</text>
</comment>
<dbReference type="InterPro" id="IPR006259">
    <property type="entry name" value="Adenyl_kin_sub"/>
</dbReference>
<reference evidence="12" key="2">
    <citation type="submission" date="2020-05" db="UniProtKB">
        <authorList>
            <consortium name="EnsemblMetazoa"/>
        </authorList>
    </citation>
    <scope>IDENTIFICATION</scope>
    <source>
        <strain evidence="12">wikel</strain>
    </source>
</reference>
<dbReference type="SUPFAM" id="SSF57774">
    <property type="entry name" value="Microbial and mitochondrial ADK, insert 'zinc finger' domain"/>
    <property type="match status" value="1"/>
</dbReference>
<dbReference type="NCBIfam" id="TIGR01351">
    <property type="entry name" value="adk"/>
    <property type="match status" value="1"/>
</dbReference>
<dbReference type="VEuPathDB" id="VectorBase:ISCW020183"/>
<dbReference type="OrthoDB" id="439792at2759"/>
<dbReference type="VEuPathDB" id="VectorBase:ISCI020183"/>
<reference evidence="11 13" key="1">
    <citation type="submission" date="2008-03" db="EMBL/GenBank/DDBJ databases">
        <title>Annotation of Ixodes scapularis.</title>
        <authorList>
            <consortium name="Ixodes scapularis Genome Project Consortium"/>
            <person name="Caler E."/>
            <person name="Hannick L.I."/>
            <person name="Bidwell S."/>
            <person name="Joardar V."/>
            <person name="Thiagarajan M."/>
            <person name="Amedeo P."/>
            <person name="Galinsky K.J."/>
            <person name="Schobel S."/>
            <person name="Inman J."/>
            <person name="Hostetler J."/>
            <person name="Miller J."/>
            <person name="Hammond M."/>
            <person name="Megy K."/>
            <person name="Lawson D."/>
            <person name="Kodira C."/>
            <person name="Sutton G."/>
            <person name="Meyer J."/>
            <person name="Hill C.A."/>
            <person name="Birren B."/>
            <person name="Nene V."/>
            <person name="Collins F."/>
            <person name="Alarcon-Chaidez F."/>
            <person name="Wikel S."/>
            <person name="Strausberg R."/>
        </authorList>
    </citation>
    <scope>NUCLEOTIDE SEQUENCE [LARGE SCALE GENOMIC DNA]</scope>
    <source>
        <strain evidence="13">Wikel</strain>
        <strain evidence="11">Wikel colony</strain>
    </source>
</reference>
<keyword evidence="5 9" id="KW-0418">Kinase</keyword>
<name>B7Q3A0_IXOSC</name>
<dbReference type="GO" id="GO:0005737">
    <property type="term" value="C:cytoplasm"/>
    <property type="evidence" value="ECO:0000318"/>
    <property type="project" value="GO_Central"/>
</dbReference>
<dbReference type="SUPFAM" id="SSF52540">
    <property type="entry name" value="P-loop containing nucleoside triphosphate hydrolases"/>
    <property type="match status" value="1"/>
</dbReference>
<dbReference type="PaxDb" id="6945-B7Q3A0"/>
<dbReference type="InterPro" id="IPR007862">
    <property type="entry name" value="Adenylate_kinase_lid-dom"/>
</dbReference>
<dbReference type="FunFam" id="3.40.50.300:FF:000106">
    <property type="entry name" value="Adenylate kinase mitochondrial"/>
    <property type="match status" value="1"/>
</dbReference>
<dbReference type="Pfam" id="PF05191">
    <property type="entry name" value="ADK_lid"/>
    <property type="match status" value="1"/>
</dbReference>